<accession>A0A2S5TK36</accession>
<dbReference type="OrthoDB" id="9803211at2"/>
<dbReference type="Gene3D" id="1.10.730.10">
    <property type="entry name" value="Isoleucyl-tRNA Synthetase, Domain 1"/>
    <property type="match status" value="1"/>
</dbReference>
<dbReference type="AlphaFoldDB" id="A0A2S5TK36"/>
<dbReference type="CDD" id="cd00671">
    <property type="entry name" value="ArgRS_core"/>
    <property type="match status" value="1"/>
</dbReference>
<dbReference type="SMART" id="SM01016">
    <property type="entry name" value="Arg_tRNA_synt_N"/>
    <property type="match status" value="1"/>
</dbReference>
<dbReference type="SUPFAM" id="SSF47323">
    <property type="entry name" value="Anticodon-binding domain of a subclass of class I aminoacyl-tRNA synthetases"/>
    <property type="match status" value="1"/>
</dbReference>
<evidence type="ECO:0000256" key="2">
    <source>
        <dbReference type="ARBA" id="ARBA00005594"/>
    </source>
</evidence>
<dbReference type="FunFam" id="1.10.730.10:FF:000008">
    <property type="entry name" value="Arginine--tRNA ligase"/>
    <property type="match status" value="1"/>
</dbReference>
<comment type="subunit">
    <text evidence="10">Monomer.</text>
</comment>
<keyword evidence="6 10" id="KW-0067">ATP-binding</keyword>
<dbReference type="EC" id="6.1.1.19" evidence="10"/>
<dbReference type="PANTHER" id="PTHR11956">
    <property type="entry name" value="ARGINYL-TRNA SYNTHETASE"/>
    <property type="match status" value="1"/>
</dbReference>
<keyword evidence="3 10" id="KW-0963">Cytoplasm</keyword>
<dbReference type="Pfam" id="PF00750">
    <property type="entry name" value="tRNA-synt_1d"/>
    <property type="match status" value="2"/>
</dbReference>
<comment type="catalytic activity">
    <reaction evidence="9 10">
        <text>tRNA(Arg) + L-arginine + ATP = L-arginyl-tRNA(Arg) + AMP + diphosphate</text>
        <dbReference type="Rhea" id="RHEA:20301"/>
        <dbReference type="Rhea" id="RHEA-COMP:9658"/>
        <dbReference type="Rhea" id="RHEA-COMP:9673"/>
        <dbReference type="ChEBI" id="CHEBI:30616"/>
        <dbReference type="ChEBI" id="CHEBI:32682"/>
        <dbReference type="ChEBI" id="CHEBI:33019"/>
        <dbReference type="ChEBI" id="CHEBI:78442"/>
        <dbReference type="ChEBI" id="CHEBI:78513"/>
        <dbReference type="ChEBI" id="CHEBI:456215"/>
        <dbReference type="EC" id="6.1.1.19"/>
    </reaction>
</comment>
<evidence type="ECO:0000256" key="6">
    <source>
        <dbReference type="ARBA" id="ARBA00022840"/>
    </source>
</evidence>
<evidence type="ECO:0000256" key="7">
    <source>
        <dbReference type="ARBA" id="ARBA00022917"/>
    </source>
</evidence>
<dbReference type="InterPro" id="IPR001412">
    <property type="entry name" value="aa-tRNA-synth_I_CS"/>
</dbReference>
<dbReference type="HAMAP" id="MF_00123">
    <property type="entry name" value="Arg_tRNA_synth"/>
    <property type="match status" value="1"/>
</dbReference>
<evidence type="ECO:0000256" key="3">
    <source>
        <dbReference type="ARBA" id="ARBA00022490"/>
    </source>
</evidence>
<dbReference type="InterPro" id="IPR014729">
    <property type="entry name" value="Rossmann-like_a/b/a_fold"/>
</dbReference>
<feature type="domain" description="Arginyl tRNA synthetase N-terminal" evidence="13">
    <location>
        <begin position="3"/>
        <end position="89"/>
    </location>
</feature>
<dbReference type="PRINTS" id="PR01038">
    <property type="entry name" value="TRNASYNTHARG"/>
</dbReference>
<evidence type="ECO:0000256" key="11">
    <source>
        <dbReference type="RuleBase" id="RU363038"/>
    </source>
</evidence>
<dbReference type="Proteomes" id="UP000238220">
    <property type="component" value="Unassembled WGS sequence"/>
</dbReference>
<comment type="caution">
    <text evidence="14">The sequence shown here is derived from an EMBL/GenBank/DDBJ whole genome shotgun (WGS) entry which is preliminary data.</text>
</comment>
<dbReference type="GO" id="GO:0005737">
    <property type="term" value="C:cytoplasm"/>
    <property type="evidence" value="ECO:0007669"/>
    <property type="project" value="UniProtKB-SubCell"/>
</dbReference>
<dbReference type="GO" id="GO:0004814">
    <property type="term" value="F:arginine-tRNA ligase activity"/>
    <property type="evidence" value="ECO:0007669"/>
    <property type="project" value="UniProtKB-UniRule"/>
</dbReference>
<keyword evidence="5 10" id="KW-0547">Nucleotide-binding</keyword>
<evidence type="ECO:0000256" key="9">
    <source>
        <dbReference type="ARBA" id="ARBA00049339"/>
    </source>
</evidence>
<keyword evidence="4 10" id="KW-0436">Ligase</keyword>
<dbReference type="SUPFAM" id="SSF55190">
    <property type="entry name" value="Arginyl-tRNA synthetase (ArgRS), N-terminal 'additional' domain"/>
    <property type="match status" value="1"/>
</dbReference>
<dbReference type="Gene3D" id="3.40.50.620">
    <property type="entry name" value="HUPs"/>
    <property type="match status" value="1"/>
</dbReference>
<evidence type="ECO:0000259" key="12">
    <source>
        <dbReference type="SMART" id="SM00836"/>
    </source>
</evidence>
<keyword evidence="7 10" id="KW-0648">Protein biosynthesis</keyword>
<comment type="similarity">
    <text evidence="2 10 11">Belongs to the class-I aminoacyl-tRNA synthetase family.</text>
</comment>
<evidence type="ECO:0000256" key="4">
    <source>
        <dbReference type="ARBA" id="ARBA00022598"/>
    </source>
</evidence>
<evidence type="ECO:0000313" key="14">
    <source>
        <dbReference type="EMBL" id="PPE75158.1"/>
    </source>
</evidence>
<dbReference type="FunFam" id="3.30.1360.70:FF:000003">
    <property type="entry name" value="Arginine--tRNA ligase"/>
    <property type="match status" value="1"/>
</dbReference>
<proteinExistence type="inferred from homology"/>
<dbReference type="EMBL" id="PSNW01000002">
    <property type="protein sequence ID" value="PPE75158.1"/>
    <property type="molecule type" value="Genomic_DNA"/>
</dbReference>
<dbReference type="RefSeq" id="WP_104229384.1">
    <property type="nucleotide sequence ID" value="NZ_PSNW01000002.1"/>
</dbReference>
<dbReference type="InterPro" id="IPR001278">
    <property type="entry name" value="Arg-tRNA-ligase"/>
</dbReference>
<dbReference type="NCBIfam" id="TIGR00456">
    <property type="entry name" value="argS"/>
    <property type="match status" value="1"/>
</dbReference>
<organism evidence="14 15">
    <name type="scientific">Solimonas fluminis</name>
    <dbReference type="NCBI Taxonomy" id="2086571"/>
    <lineage>
        <taxon>Bacteria</taxon>
        <taxon>Pseudomonadati</taxon>
        <taxon>Pseudomonadota</taxon>
        <taxon>Gammaproteobacteria</taxon>
        <taxon>Nevskiales</taxon>
        <taxon>Nevskiaceae</taxon>
        <taxon>Solimonas</taxon>
    </lineage>
</organism>
<protein>
    <recommendedName>
        <fullName evidence="10">Arginine--tRNA ligase</fullName>
        <ecNumber evidence="10">6.1.1.19</ecNumber>
    </recommendedName>
    <alternativeName>
        <fullName evidence="10">Arginyl-tRNA synthetase</fullName>
        <shortName evidence="10">ArgRS</shortName>
    </alternativeName>
</protein>
<dbReference type="InterPro" id="IPR005148">
    <property type="entry name" value="Arg-tRNA-synth_N"/>
</dbReference>
<dbReference type="Pfam" id="PF03485">
    <property type="entry name" value="Arg_tRNA_synt_N"/>
    <property type="match status" value="1"/>
</dbReference>
<name>A0A2S5TK36_9GAMM</name>
<dbReference type="SMART" id="SM00836">
    <property type="entry name" value="DALR_1"/>
    <property type="match status" value="1"/>
</dbReference>
<feature type="domain" description="DALR anticodon binding" evidence="12">
    <location>
        <begin position="470"/>
        <end position="592"/>
    </location>
</feature>
<dbReference type="PROSITE" id="PS00178">
    <property type="entry name" value="AA_TRNA_LIGASE_I"/>
    <property type="match status" value="1"/>
</dbReference>
<feature type="short sequence motif" description="'HIGH' region" evidence="10">
    <location>
        <begin position="126"/>
        <end position="136"/>
    </location>
</feature>
<dbReference type="InterPro" id="IPR008909">
    <property type="entry name" value="DALR_anticod-bd"/>
</dbReference>
<dbReference type="SUPFAM" id="SSF52374">
    <property type="entry name" value="Nucleotidylyl transferase"/>
    <property type="match status" value="1"/>
</dbReference>
<dbReference type="GO" id="GO:0005524">
    <property type="term" value="F:ATP binding"/>
    <property type="evidence" value="ECO:0007669"/>
    <property type="project" value="UniProtKB-UniRule"/>
</dbReference>
<dbReference type="InterPro" id="IPR009080">
    <property type="entry name" value="tRNAsynth_Ia_anticodon-bd"/>
</dbReference>
<comment type="subcellular location">
    <subcellularLocation>
        <location evidence="1 10">Cytoplasm</location>
    </subcellularLocation>
</comment>
<keyword evidence="15" id="KW-1185">Reference proteome</keyword>
<evidence type="ECO:0000313" key="15">
    <source>
        <dbReference type="Proteomes" id="UP000238220"/>
    </source>
</evidence>
<evidence type="ECO:0000259" key="13">
    <source>
        <dbReference type="SMART" id="SM01016"/>
    </source>
</evidence>
<dbReference type="Gene3D" id="3.30.1360.70">
    <property type="entry name" value="Arginyl tRNA synthetase N-terminal domain"/>
    <property type="match status" value="1"/>
</dbReference>
<evidence type="ECO:0000256" key="5">
    <source>
        <dbReference type="ARBA" id="ARBA00022741"/>
    </source>
</evidence>
<sequence>MKAHLHDLLRAALDALLAEAGTDAAPAIQLDATKDAKFGDFQTNLALQLAKPLGQPPRAVAEKLVQKLPSSAQVAKVEIAGPGFINFFLNQSAFQAVVAEVLKQGADYGTDRSGKAGKIMVEFVSANPTGPMHVGHGRGAAYGDSICNLLAATGWTVWREYYINDAGRQVDILAISVWIRYLELCGVTLPFPKRGYPADYIRRTAQKVKDAHGDALKRGADAVLDGLAAEPVVPEGASDKQKEEIKLQQEAYADTLIQRARSLLGEGYAQLQRIALDDQLGVIRKTLSDFNVGFDQWSSEAELVKSGFVEKAIKRLRDQGLVYDKDGAVWMKTEAYGDEKDRVLVKADGAATYFCNDLAYHVDKLDRGWNLLMDVWGADHHGYIARVRAAIEALTGRKDALNVQLIQFVTLSSGRMGKRSGNFVTLQDLIDEAGTDATRFFYLMRGHEQHLEFDIDLARSQTTENPVFYVQYAHARICRVFDQLAEKGGKFDPAAGVAALQRLDNEHEKALLTLLNRYPETLRRAAADYTPHTLVFFLKELAEGLHSYYNVHRFLVEDDAELQNARLALISAVAQVLRNALGILGVSAPEKMYREEVAE</sequence>
<dbReference type="InterPro" id="IPR036695">
    <property type="entry name" value="Arg-tRNA-synth_N_sf"/>
</dbReference>
<gene>
    <name evidence="10" type="primary">argS</name>
    <name evidence="14" type="ORF">C3942_05645</name>
</gene>
<evidence type="ECO:0000256" key="8">
    <source>
        <dbReference type="ARBA" id="ARBA00023146"/>
    </source>
</evidence>
<evidence type="ECO:0000256" key="1">
    <source>
        <dbReference type="ARBA" id="ARBA00004496"/>
    </source>
</evidence>
<dbReference type="PANTHER" id="PTHR11956:SF5">
    <property type="entry name" value="ARGININE--TRNA LIGASE, CYTOPLASMIC"/>
    <property type="match status" value="1"/>
</dbReference>
<dbReference type="Pfam" id="PF05746">
    <property type="entry name" value="DALR_1"/>
    <property type="match status" value="1"/>
</dbReference>
<dbReference type="GO" id="GO:0006420">
    <property type="term" value="P:arginyl-tRNA aminoacylation"/>
    <property type="evidence" value="ECO:0007669"/>
    <property type="project" value="UniProtKB-UniRule"/>
</dbReference>
<dbReference type="InterPro" id="IPR035684">
    <property type="entry name" value="ArgRS_core"/>
</dbReference>
<reference evidence="14 15" key="1">
    <citation type="submission" date="2018-02" db="EMBL/GenBank/DDBJ databases">
        <title>Genome sequencing of Solimonas sp. HR-BB.</title>
        <authorList>
            <person name="Lee Y."/>
            <person name="Jeon C.O."/>
        </authorList>
    </citation>
    <scope>NUCLEOTIDE SEQUENCE [LARGE SCALE GENOMIC DNA]</scope>
    <source>
        <strain evidence="14 15">HR-BB</strain>
    </source>
</reference>
<keyword evidence="8 10" id="KW-0030">Aminoacyl-tRNA synthetase</keyword>
<evidence type="ECO:0000256" key="10">
    <source>
        <dbReference type="HAMAP-Rule" id="MF_00123"/>
    </source>
</evidence>